<name>A0A6P8SDK2_GEOSA</name>
<feature type="domain" description="C2H2-type" evidence="11">
    <location>
        <begin position="677"/>
        <end position="704"/>
    </location>
</feature>
<feature type="domain" description="C2H2-type" evidence="11">
    <location>
        <begin position="649"/>
        <end position="676"/>
    </location>
</feature>
<dbReference type="Pfam" id="PF01352">
    <property type="entry name" value="KRAB"/>
    <property type="match status" value="1"/>
</dbReference>
<dbReference type="GO" id="GO:0000981">
    <property type="term" value="F:DNA-binding transcription factor activity, RNA polymerase II-specific"/>
    <property type="evidence" value="ECO:0007669"/>
    <property type="project" value="TreeGrafter"/>
</dbReference>
<feature type="domain" description="C2H2-type" evidence="11">
    <location>
        <begin position="621"/>
        <end position="648"/>
    </location>
</feature>
<evidence type="ECO:0000256" key="5">
    <source>
        <dbReference type="ARBA" id="ARBA00022771"/>
    </source>
</evidence>
<reference evidence="14" key="1">
    <citation type="submission" date="2025-08" db="UniProtKB">
        <authorList>
            <consortium name="RefSeq"/>
        </authorList>
    </citation>
    <scope>IDENTIFICATION</scope>
</reference>
<dbReference type="RefSeq" id="XP_033816282.1">
    <property type="nucleotide sequence ID" value="XM_033960391.1"/>
</dbReference>
<dbReference type="FunFam" id="3.30.160.60:FF:001530">
    <property type="entry name" value="Zinc finger protein 268"/>
    <property type="match status" value="1"/>
</dbReference>
<feature type="region of interest" description="Disordered" evidence="10">
    <location>
        <begin position="185"/>
        <end position="207"/>
    </location>
</feature>
<feature type="domain" description="C2H2-type" evidence="11">
    <location>
        <begin position="593"/>
        <end position="620"/>
    </location>
</feature>
<proteinExistence type="inferred from homology"/>
<dbReference type="FunFam" id="3.30.160.60:FF:002343">
    <property type="entry name" value="Zinc finger protein 33A"/>
    <property type="match status" value="1"/>
</dbReference>
<feature type="domain" description="C2H2-type" evidence="11">
    <location>
        <begin position="453"/>
        <end position="480"/>
    </location>
</feature>
<comment type="similarity">
    <text evidence="2">Belongs to the krueppel C2H2-type zinc-finger protein family.</text>
</comment>
<accession>A0A6P8SDK2</accession>
<dbReference type="SUPFAM" id="SSF57667">
    <property type="entry name" value="beta-beta-alpha zinc fingers"/>
    <property type="match status" value="7"/>
</dbReference>
<evidence type="ECO:0000259" key="12">
    <source>
        <dbReference type="PROSITE" id="PS50805"/>
    </source>
</evidence>
<keyword evidence="3" id="KW-0479">Metal-binding</keyword>
<dbReference type="GO" id="GO:0005667">
    <property type="term" value="C:transcription regulator complex"/>
    <property type="evidence" value="ECO:0007669"/>
    <property type="project" value="TreeGrafter"/>
</dbReference>
<dbReference type="FunFam" id="3.30.160.60:FF:002061">
    <property type="entry name" value="Uncharacterized protein"/>
    <property type="match status" value="1"/>
</dbReference>
<feature type="compositionally biased region" description="Basic and acidic residues" evidence="10">
    <location>
        <begin position="140"/>
        <end position="149"/>
    </location>
</feature>
<dbReference type="InterPro" id="IPR036051">
    <property type="entry name" value="KRAB_dom_sf"/>
</dbReference>
<dbReference type="GO" id="GO:0008270">
    <property type="term" value="F:zinc ion binding"/>
    <property type="evidence" value="ECO:0007669"/>
    <property type="project" value="UniProtKB-KW"/>
</dbReference>
<dbReference type="Proteomes" id="UP000515159">
    <property type="component" value="Chromosome 10"/>
</dbReference>
<feature type="domain" description="C2H2-type" evidence="11">
    <location>
        <begin position="705"/>
        <end position="732"/>
    </location>
</feature>
<keyword evidence="5 9" id="KW-0863">Zinc-finger</keyword>
<evidence type="ECO:0000256" key="7">
    <source>
        <dbReference type="ARBA" id="ARBA00023125"/>
    </source>
</evidence>
<evidence type="ECO:0000256" key="1">
    <source>
        <dbReference type="ARBA" id="ARBA00004123"/>
    </source>
</evidence>
<dbReference type="Gene3D" id="6.10.140.140">
    <property type="match status" value="1"/>
</dbReference>
<evidence type="ECO:0000313" key="13">
    <source>
        <dbReference type="Proteomes" id="UP000515159"/>
    </source>
</evidence>
<evidence type="ECO:0000256" key="4">
    <source>
        <dbReference type="ARBA" id="ARBA00022737"/>
    </source>
</evidence>
<feature type="domain" description="C2H2-type" evidence="11">
    <location>
        <begin position="386"/>
        <end position="413"/>
    </location>
</feature>
<evidence type="ECO:0000256" key="6">
    <source>
        <dbReference type="ARBA" id="ARBA00022833"/>
    </source>
</evidence>
<dbReference type="FunFam" id="3.30.160.60:FF:000912">
    <property type="entry name" value="Zinc finger protein 660"/>
    <property type="match status" value="1"/>
</dbReference>
<dbReference type="GO" id="GO:0000978">
    <property type="term" value="F:RNA polymerase II cis-regulatory region sequence-specific DNA binding"/>
    <property type="evidence" value="ECO:0007669"/>
    <property type="project" value="TreeGrafter"/>
</dbReference>
<feature type="domain" description="C2H2-type" evidence="11">
    <location>
        <begin position="481"/>
        <end position="508"/>
    </location>
</feature>
<feature type="compositionally biased region" description="Basic and acidic residues" evidence="10">
    <location>
        <begin position="290"/>
        <end position="305"/>
    </location>
</feature>
<dbReference type="PROSITE" id="PS50157">
    <property type="entry name" value="ZINC_FINGER_C2H2_2"/>
    <property type="match status" value="11"/>
</dbReference>
<keyword evidence="4" id="KW-0677">Repeat</keyword>
<dbReference type="PROSITE" id="PS00028">
    <property type="entry name" value="ZINC_FINGER_C2H2_1"/>
    <property type="match status" value="11"/>
</dbReference>
<evidence type="ECO:0000256" key="8">
    <source>
        <dbReference type="ARBA" id="ARBA00023242"/>
    </source>
</evidence>
<dbReference type="SMART" id="SM00355">
    <property type="entry name" value="ZnF_C2H2"/>
    <property type="match status" value="11"/>
</dbReference>
<dbReference type="Pfam" id="PF00096">
    <property type="entry name" value="zf-C2H2"/>
    <property type="match status" value="11"/>
</dbReference>
<evidence type="ECO:0000259" key="11">
    <source>
        <dbReference type="PROSITE" id="PS50157"/>
    </source>
</evidence>
<dbReference type="InterPro" id="IPR013087">
    <property type="entry name" value="Znf_C2H2_type"/>
</dbReference>
<dbReference type="CDD" id="cd07765">
    <property type="entry name" value="KRAB_A-box"/>
    <property type="match status" value="1"/>
</dbReference>
<evidence type="ECO:0000256" key="3">
    <source>
        <dbReference type="ARBA" id="ARBA00022723"/>
    </source>
</evidence>
<organism evidence="13 14">
    <name type="scientific">Geotrypetes seraphini</name>
    <name type="common">Gaboon caecilian</name>
    <name type="synonym">Caecilia seraphini</name>
    <dbReference type="NCBI Taxonomy" id="260995"/>
    <lineage>
        <taxon>Eukaryota</taxon>
        <taxon>Metazoa</taxon>
        <taxon>Chordata</taxon>
        <taxon>Craniata</taxon>
        <taxon>Vertebrata</taxon>
        <taxon>Euteleostomi</taxon>
        <taxon>Amphibia</taxon>
        <taxon>Gymnophiona</taxon>
        <taxon>Geotrypetes</taxon>
    </lineage>
</organism>
<dbReference type="GeneID" id="117367632"/>
<feature type="region of interest" description="Disordered" evidence="10">
    <location>
        <begin position="140"/>
        <end position="170"/>
    </location>
</feature>
<dbReference type="InterPro" id="IPR036236">
    <property type="entry name" value="Znf_C2H2_sf"/>
</dbReference>
<keyword evidence="6" id="KW-0862">Zinc</keyword>
<feature type="compositionally biased region" description="Polar residues" evidence="10">
    <location>
        <begin position="198"/>
        <end position="207"/>
    </location>
</feature>
<feature type="domain" description="KRAB" evidence="12">
    <location>
        <begin position="11"/>
        <end position="82"/>
    </location>
</feature>
<comment type="subcellular location">
    <subcellularLocation>
        <location evidence="1">Nucleus</location>
    </subcellularLocation>
</comment>
<dbReference type="GO" id="GO:0031519">
    <property type="term" value="C:PcG protein complex"/>
    <property type="evidence" value="ECO:0007669"/>
    <property type="project" value="TreeGrafter"/>
</dbReference>
<evidence type="ECO:0000313" key="14">
    <source>
        <dbReference type="RefSeq" id="XP_033816282.1"/>
    </source>
</evidence>
<dbReference type="PANTHER" id="PTHR14003:SF23">
    <property type="entry name" value="ZINC FINGER PROTEIN 143"/>
    <property type="match status" value="1"/>
</dbReference>
<keyword evidence="13" id="KW-1185">Reference proteome</keyword>
<evidence type="ECO:0000256" key="10">
    <source>
        <dbReference type="SAM" id="MobiDB-lite"/>
    </source>
</evidence>
<feature type="domain" description="C2H2-type" evidence="11">
    <location>
        <begin position="509"/>
        <end position="536"/>
    </location>
</feature>
<dbReference type="GO" id="GO:0000785">
    <property type="term" value="C:chromatin"/>
    <property type="evidence" value="ECO:0007669"/>
    <property type="project" value="TreeGrafter"/>
</dbReference>
<dbReference type="FunFam" id="3.30.160.60:FF:001954">
    <property type="entry name" value="Zinc finger protein 787"/>
    <property type="match status" value="4"/>
</dbReference>
<evidence type="ECO:0000256" key="9">
    <source>
        <dbReference type="PROSITE-ProRule" id="PRU00042"/>
    </source>
</evidence>
<protein>
    <submittedName>
        <fullName evidence="14">Zinc finger protein 2 homolog isoform X6</fullName>
    </submittedName>
</protein>
<dbReference type="InterPro" id="IPR001909">
    <property type="entry name" value="KRAB"/>
</dbReference>
<dbReference type="FunFam" id="3.30.160.60:FF:000358">
    <property type="entry name" value="zinc finger protein 24"/>
    <property type="match status" value="1"/>
</dbReference>
<dbReference type="AlphaFoldDB" id="A0A6P8SDK2"/>
<dbReference type="PANTHER" id="PTHR14003">
    <property type="entry name" value="TRANSCRIPTIONAL REPRESSOR PROTEIN YY"/>
    <property type="match status" value="1"/>
</dbReference>
<feature type="domain" description="C2H2-type" evidence="11">
    <location>
        <begin position="565"/>
        <end position="592"/>
    </location>
</feature>
<sequence length="754" mass="87038">MSALGSDQTSVTFKDVAAYFLEMEWDILGEWQKELYKKVIKEIHDILMSRGYLIVNPDVVFKIKKEDKYFPQHCDLEEKGNPNESTKVFPIVTSVFSLSIKQEEDLPESETSEQAHFSVPNSHNIKPDILIRFEQEGFRSELSGSEERGNLTSTESCEELHETGNQSYTAENTIEILKMEEDPIGDQLEGGEEDTDTKNGSQNVTSDHTVENLKVEEVHVGDQLAGGEEDTDTKSGNQSYTAELTVEILKMEADPVSIQLKTEEEETYTMNNDGFGNNSKKMRECEGQQMEEWKHEDPSRDRTDPLADSVGGMSKITLTTMKEKLHNGARPNACTKQEKNSNYFSNLSQNQSRNGERLFQSITNEVRFSENSNLTGENKFSRHKSFQCTKCEQCFTYKAQFIIHQKVHKGQNPTKLSVHDKGFSQPFQLDRYEEMNIKKKQVHKMNLQGAKLFKCALCDKSFTQKYSLQIHEGIHTGEKPYQCSQCDKSFNRTSSLRIHERMHTGEKPYECSHCDKKFSTTGNLRFHERIHTGEKPYICTECDKRFSHISTLKNHKRIHTGEKPYKCSECDKSFNQRSHLRRHRRIHTGEKPYKCPECDITFNRTSNLRTHKRIHTGEKPYQCSQCDKRFNNKCSLINHERIHTGEKPYICTECNKCFNHKSSLRSHKRIHSGEKPYKCFECDKSFNHKSSLRIHARIHSGEKPYTCSECDKSFKQKSHLRRHKIIHSGFHSPVCGDLLPTLVTSDIVLVKDST</sequence>
<dbReference type="Gene3D" id="3.30.160.60">
    <property type="entry name" value="Classic Zinc Finger"/>
    <property type="match status" value="11"/>
</dbReference>
<feature type="domain" description="C2H2-type" evidence="11">
    <location>
        <begin position="537"/>
        <end position="564"/>
    </location>
</feature>
<keyword evidence="7" id="KW-0238">DNA-binding</keyword>
<dbReference type="FunFam" id="3.30.160.60:FF:000710">
    <property type="entry name" value="Zinc finger protein 768"/>
    <property type="match status" value="1"/>
</dbReference>
<dbReference type="SUPFAM" id="SSF109640">
    <property type="entry name" value="KRAB domain (Kruppel-associated box)"/>
    <property type="match status" value="1"/>
</dbReference>
<feature type="region of interest" description="Disordered" evidence="10">
    <location>
        <begin position="290"/>
        <end position="311"/>
    </location>
</feature>
<evidence type="ECO:0000256" key="2">
    <source>
        <dbReference type="ARBA" id="ARBA00006991"/>
    </source>
</evidence>
<dbReference type="SMART" id="SM00349">
    <property type="entry name" value="KRAB"/>
    <property type="match status" value="1"/>
</dbReference>
<keyword evidence="8" id="KW-0539">Nucleus</keyword>
<dbReference type="PROSITE" id="PS50805">
    <property type="entry name" value="KRAB"/>
    <property type="match status" value="1"/>
</dbReference>
<gene>
    <name evidence="14" type="primary">LOC117367632</name>
</gene>